<protein>
    <submittedName>
        <fullName evidence="1">Leucine-rich repeat domain-containing protein</fullName>
    </submittedName>
</protein>
<dbReference type="RefSeq" id="WP_154426893.1">
    <property type="nucleotide sequence ID" value="NZ_VUNN01000034.1"/>
</dbReference>
<accession>A0A7X2PEB9</accession>
<comment type="caution">
    <text evidence="1">The sequence shown here is derived from an EMBL/GenBank/DDBJ whole genome shotgun (WGS) entry which is preliminary data.</text>
</comment>
<evidence type="ECO:0000313" key="1">
    <source>
        <dbReference type="EMBL" id="MSU07276.1"/>
    </source>
</evidence>
<reference evidence="1 2" key="1">
    <citation type="submission" date="2019-08" db="EMBL/GenBank/DDBJ databases">
        <title>In-depth cultivation of the pig gut microbiome towards novel bacterial diversity and tailored functional studies.</title>
        <authorList>
            <person name="Wylensek D."/>
            <person name="Hitch T.C.A."/>
            <person name="Clavel T."/>
        </authorList>
    </citation>
    <scope>NUCLEOTIDE SEQUENCE [LARGE SCALE GENOMIC DNA]</scope>
    <source>
        <strain evidence="1 2">NM-380-WT-3C1</strain>
    </source>
</reference>
<dbReference type="SUPFAM" id="SSF52058">
    <property type="entry name" value="L domain-like"/>
    <property type="match status" value="1"/>
</dbReference>
<dbReference type="Pfam" id="PF13306">
    <property type="entry name" value="LRR_5"/>
    <property type="match status" value="4"/>
</dbReference>
<gene>
    <name evidence="1" type="ORF">FYJ80_10955</name>
</gene>
<dbReference type="Gene3D" id="3.80.10.10">
    <property type="entry name" value="Ribonuclease Inhibitor"/>
    <property type="match status" value="2"/>
</dbReference>
<keyword evidence="2" id="KW-1185">Reference proteome</keyword>
<dbReference type="InterPro" id="IPR026906">
    <property type="entry name" value="LRR_5"/>
</dbReference>
<dbReference type="AlphaFoldDB" id="A0A7X2PEB9"/>
<evidence type="ECO:0000313" key="2">
    <source>
        <dbReference type="Proteomes" id="UP000460549"/>
    </source>
</evidence>
<organism evidence="1 2">
    <name type="scientific">Bullifex porci</name>
    <dbReference type="NCBI Taxonomy" id="2606638"/>
    <lineage>
        <taxon>Bacteria</taxon>
        <taxon>Pseudomonadati</taxon>
        <taxon>Spirochaetota</taxon>
        <taxon>Spirochaetia</taxon>
        <taxon>Spirochaetales</taxon>
        <taxon>Spirochaetaceae</taxon>
        <taxon>Bullifex</taxon>
    </lineage>
</organism>
<sequence length="548" mass="61288">MPEMVEDNLIIEDIGEGKAAITGVCNKFIEVDRIIPKTMKGLLIVSIGEYAFSECNQLKRVDIPDSVMEIHSRAFDKCKKLEHVSIPESIDLIGEFIFNGCINLTSLYIPKGIREIPHHDYFFVGLTNLKSINVSEENENYKSIDGVLFNKSGDTLIFYPLGKKCKNYVIPEGVVSIGRKTIINAESITFPVSINKIDSFRFWKNSYLKSITIPSHIKTIGDKAFCECENLSEVTIENGVKIIEDCAFSNCKKLEKVTIPDSVTMIEESAFASCSSLREVNGLGKIDVMREGIFSGCSSLENLIIPNSVTKIEKFALAHSGIKNFNIPDSVESIDINVFSDSSLETLSVGNSISKYYMEDYGENFSSLYLGSGVTDLEICPYNHPRVKEVVVSEDNKHFKSIDGVLFDKEGKTLIYYPISRKESEYIVPEGVTKIGPMAFEGCTLDKVVLPDSVKVIGEKAFFGSELKEINMSANIERIEFGAFQNVMILREIAIPRSIQYIDANTFGALNMQIKIDKPKDSLPNFPWGDCLRLTVVWSDETVKYNGY</sequence>
<proteinExistence type="predicted"/>
<dbReference type="InterPro" id="IPR032675">
    <property type="entry name" value="LRR_dom_sf"/>
</dbReference>
<dbReference type="PANTHER" id="PTHR45661:SF3">
    <property type="entry name" value="IG-LIKE DOMAIN-CONTAINING PROTEIN"/>
    <property type="match status" value="1"/>
</dbReference>
<dbReference type="EMBL" id="VUNN01000034">
    <property type="protein sequence ID" value="MSU07276.1"/>
    <property type="molecule type" value="Genomic_DNA"/>
</dbReference>
<dbReference type="Proteomes" id="UP000460549">
    <property type="component" value="Unassembled WGS sequence"/>
</dbReference>
<name>A0A7X2PEB9_9SPIO</name>
<dbReference type="PANTHER" id="PTHR45661">
    <property type="entry name" value="SURFACE ANTIGEN"/>
    <property type="match status" value="1"/>
</dbReference>
<dbReference type="InterPro" id="IPR053139">
    <property type="entry name" value="Surface_bspA-like"/>
</dbReference>